<reference evidence="6" key="1">
    <citation type="submission" date="2025-08" db="UniProtKB">
        <authorList>
            <consortium name="Ensembl"/>
        </authorList>
    </citation>
    <scope>IDENTIFICATION</scope>
</reference>
<evidence type="ECO:0000259" key="5">
    <source>
        <dbReference type="SMART" id="SM00849"/>
    </source>
</evidence>
<dbReference type="SUPFAM" id="SSF56281">
    <property type="entry name" value="Metallo-hydrolase/oxidoreductase"/>
    <property type="match status" value="1"/>
</dbReference>
<dbReference type="GO" id="GO:0005739">
    <property type="term" value="C:mitochondrion"/>
    <property type="evidence" value="ECO:0007669"/>
    <property type="project" value="TreeGrafter"/>
</dbReference>
<dbReference type="PANTHER" id="PTHR11935:SF116">
    <property type="entry name" value="HYDROLASE PNKD-RELATED"/>
    <property type="match status" value="1"/>
</dbReference>
<dbReference type="GO" id="GO:0046872">
    <property type="term" value="F:metal ion binding"/>
    <property type="evidence" value="ECO:0007669"/>
    <property type="project" value="UniProtKB-KW"/>
</dbReference>
<organism evidence="6 7">
    <name type="scientific">Cyanistes caeruleus</name>
    <name type="common">Eurasian blue tit</name>
    <name type="synonym">Parus caeruleus</name>
    <dbReference type="NCBI Taxonomy" id="156563"/>
    <lineage>
        <taxon>Eukaryota</taxon>
        <taxon>Metazoa</taxon>
        <taxon>Chordata</taxon>
        <taxon>Craniata</taxon>
        <taxon>Vertebrata</taxon>
        <taxon>Euteleostomi</taxon>
        <taxon>Archelosauria</taxon>
        <taxon>Archosauria</taxon>
        <taxon>Dinosauria</taxon>
        <taxon>Saurischia</taxon>
        <taxon>Theropoda</taxon>
        <taxon>Coelurosauria</taxon>
        <taxon>Aves</taxon>
        <taxon>Neognathae</taxon>
        <taxon>Neoaves</taxon>
        <taxon>Telluraves</taxon>
        <taxon>Australaves</taxon>
        <taxon>Passeriformes</taxon>
        <taxon>Paridae</taxon>
        <taxon>Cyanistes</taxon>
    </lineage>
</organism>
<keyword evidence="2" id="KW-0378">Hydrolase</keyword>
<keyword evidence="3" id="KW-0862">Zinc</keyword>
<keyword evidence="1" id="KW-0479">Metal-binding</keyword>
<name>A0A8C0UC70_CYACU</name>
<accession>A0A8C0UC70</accession>
<dbReference type="InterPro" id="IPR032282">
    <property type="entry name" value="HAGH_C"/>
</dbReference>
<evidence type="ECO:0000256" key="3">
    <source>
        <dbReference type="ARBA" id="ARBA00022833"/>
    </source>
</evidence>
<dbReference type="InterPro" id="IPR001279">
    <property type="entry name" value="Metallo-B-lactamas"/>
</dbReference>
<gene>
    <name evidence="6" type="primary">LOC111946103</name>
</gene>
<feature type="domain" description="Metallo-beta-lactamase" evidence="5">
    <location>
        <begin position="11"/>
        <end position="160"/>
    </location>
</feature>
<evidence type="ECO:0000313" key="7">
    <source>
        <dbReference type="Proteomes" id="UP000694410"/>
    </source>
</evidence>
<dbReference type="Proteomes" id="UP000694410">
    <property type="component" value="Unplaced"/>
</dbReference>
<protein>
    <submittedName>
        <fullName evidence="6">Probable hydrolase PNKD</fullName>
    </submittedName>
</protein>
<keyword evidence="7" id="KW-1185">Reference proteome</keyword>
<dbReference type="InterPro" id="IPR036866">
    <property type="entry name" value="RibonucZ/Hydroxyglut_hydro"/>
</dbReference>
<evidence type="ECO:0000256" key="1">
    <source>
        <dbReference type="ARBA" id="ARBA00022723"/>
    </source>
</evidence>
<evidence type="ECO:0000256" key="4">
    <source>
        <dbReference type="SAM" id="MobiDB-lite"/>
    </source>
</evidence>
<sequence length="218" mass="23337">VKILPIPVLSNNYSYLVIDTGSSHAAVIDPSDPLASWHTPDTSVREGLPGEVRILRCWGWGEHPDGAPCSRHSPLADREKVSVGCLTFEALATPGHTVGHMVYVLDGGPFGSPPCLFSGDLLFLAGCGRPFEGSPETMLASLDVLGGGDAKGCVWGSTGHEYALECLTFASLLEQDNSALEQKLQWAVQQRQEKRSTVRPGGPCVQHPPPQPLTGFPW</sequence>
<reference evidence="6" key="2">
    <citation type="submission" date="2025-09" db="UniProtKB">
        <authorList>
            <consortium name="Ensembl"/>
        </authorList>
    </citation>
    <scope>IDENTIFICATION</scope>
</reference>
<evidence type="ECO:0000256" key="2">
    <source>
        <dbReference type="ARBA" id="ARBA00022801"/>
    </source>
</evidence>
<dbReference type="PANTHER" id="PTHR11935">
    <property type="entry name" value="BETA LACTAMASE DOMAIN"/>
    <property type="match status" value="1"/>
</dbReference>
<evidence type="ECO:0000313" key="6">
    <source>
        <dbReference type="Ensembl" id="ENSCCEP00000005052.1"/>
    </source>
</evidence>
<dbReference type="Gene3D" id="3.60.15.10">
    <property type="entry name" value="Ribonuclease Z/Hydroxyacylglutathione hydrolase-like"/>
    <property type="match status" value="2"/>
</dbReference>
<dbReference type="GO" id="GO:0016787">
    <property type="term" value="F:hydrolase activity"/>
    <property type="evidence" value="ECO:0007669"/>
    <property type="project" value="UniProtKB-KW"/>
</dbReference>
<dbReference type="Pfam" id="PF16123">
    <property type="entry name" value="HAGH_C"/>
    <property type="match status" value="1"/>
</dbReference>
<dbReference type="AlphaFoldDB" id="A0A8C0UC70"/>
<dbReference type="Ensembl" id="ENSCCET00000008335.1">
    <property type="protein sequence ID" value="ENSCCEP00000005052.1"/>
    <property type="gene ID" value="ENSCCEG00000005525.1"/>
</dbReference>
<feature type="region of interest" description="Disordered" evidence="4">
    <location>
        <begin position="191"/>
        <end position="218"/>
    </location>
</feature>
<dbReference type="SMART" id="SM00849">
    <property type="entry name" value="Lactamase_B"/>
    <property type="match status" value="1"/>
</dbReference>
<proteinExistence type="predicted"/>